<keyword evidence="3" id="KW-0677">Repeat</keyword>
<keyword evidence="2" id="KW-0963">Cytoplasm</keyword>
<evidence type="ECO:0000256" key="2">
    <source>
        <dbReference type="ARBA" id="ARBA00022490"/>
    </source>
</evidence>
<evidence type="ECO:0000313" key="9">
    <source>
        <dbReference type="Proteomes" id="UP000592180"/>
    </source>
</evidence>
<dbReference type="PROSITE" id="PS50005">
    <property type="entry name" value="TPR"/>
    <property type="match status" value="1"/>
</dbReference>
<evidence type="ECO:0000256" key="3">
    <source>
        <dbReference type="ARBA" id="ARBA00022737"/>
    </source>
</evidence>
<dbReference type="GO" id="GO:0003677">
    <property type="term" value="F:DNA binding"/>
    <property type="evidence" value="ECO:0007669"/>
    <property type="project" value="InterPro"/>
</dbReference>
<comment type="caution">
    <text evidence="8">The sequence shown here is derived from an EMBL/GenBank/DDBJ whole genome shotgun (WGS) entry which is preliminary data.</text>
</comment>
<dbReference type="InterPro" id="IPR019734">
    <property type="entry name" value="TPR_rpt"/>
</dbReference>
<keyword evidence="4 6" id="KW-0802">TPR repeat</keyword>
<evidence type="ECO:0000256" key="5">
    <source>
        <dbReference type="ARBA" id="ARBA00038253"/>
    </source>
</evidence>
<evidence type="ECO:0000256" key="4">
    <source>
        <dbReference type="ARBA" id="ARBA00022803"/>
    </source>
</evidence>
<dbReference type="SUPFAM" id="SSF46894">
    <property type="entry name" value="C-terminal effector domain of the bipartite response regulators"/>
    <property type="match status" value="1"/>
</dbReference>
<dbReference type="GO" id="GO:0005737">
    <property type="term" value="C:cytoplasm"/>
    <property type="evidence" value="ECO:0007669"/>
    <property type="project" value="UniProtKB-SubCell"/>
</dbReference>
<feature type="transmembrane region" description="Helical" evidence="7">
    <location>
        <begin position="330"/>
        <end position="353"/>
    </location>
</feature>
<organism evidence="8 9">
    <name type="scientific">Chryseobacterium defluvii</name>
    <dbReference type="NCBI Taxonomy" id="160396"/>
    <lineage>
        <taxon>Bacteria</taxon>
        <taxon>Pseudomonadati</taxon>
        <taxon>Bacteroidota</taxon>
        <taxon>Flavobacteriia</taxon>
        <taxon>Flavobacteriales</taxon>
        <taxon>Weeksellaceae</taxon>
        <taxon>Chryseobacterium group</taxon>
        <taxon>Chryseobacterium</taxon>
    </lineage>
</organism>
<keyword evidence="9" id="KW-1185">Reference proteome</keyword>
<dbReference type="RefSeq" id="WP_184185917.1">
    <property type="nucleotide sequence ID" value="NZ_JACHLE010000001.1"/>
</dbReference>
<proteinExistence type="inferred from homology"/>
<gene>
    <name evidence="8" type="ORF">HNP38_001198</name>
</gene>
<comment type="similarity">
    <text evidence="5">Belongs to the Rap family.</text>
</comment>
<keyword evidence="7" id="KW-1133">Transmembrane helix</keyword>
<dbReference type="SMART" id="SM00028">
    <property type="entry name" value="TPR"/>
    <property type="match status" value="3"/>
</dbReference>
<dbReference type="Pfam" id="PF13424">
    <property type="entry name" value="TPR_12"/>
    <property type="match status" value="1"/>
</dbReference>
<comment type="subcellular location">
    <subcellularLocation>
        <location evidence="1">Cytoplasm</location>
    </subcellularLocation>
</comment>
<protein>
    <submittedName>
        <fullName evidence="8">Tetratricopeptide (TPR) repeat protein</fullName>
    </submittedName>
</protein>
<dbReference type="InterPro" id="IPR051476">
    <property type="entry name" value="Bac_ResReg_Asp_Phosphatase"/>
</dbReference>
<sequence>MNKLLIIWLLGMNVLILGQDPQRHRIDSLLKAGTFELRKEGRFDDAVVLNKQLIKQAQEINYMEGEVWGNANLGNLLCTLNRHEESMKYLIIAEEKLGGIENYFLKAKIYGEYARNYYVLGFFEKSVENYNKAIGFALKIKNRKIQENELNYFYLNKGVAFMEKEMSHPDSAFIYLKKAYLLQPTPIIGANIAGYYMRFKKDYDSAAFYLDVAMKNYEAGNFPIYQKSIILKKLGSLHFHKKEYEKALEYYNESLKISEKIHKSKDIKELYKLISKTYKKLDNKEQSGDYLEKYTTLNDSLNNANHKTADILVNKYVKEKEKENEQKYSGIYSVFTVILALIIAGALSGYAYYRKNKKEKDILLSKHQETIVEKDLENTQLRQKVNTAFNELVQMAKDNNPEFVTRFREVYPELCQSLLELYPDINNETLKFCALLKLNFSTKDIAEYTFITPRAVQMRKNRLRKRLNIPSEEDLYVWISKVE</sequence>
<dbReference type="InterPro" id="IPR011990">
    <property type="entry name" value="TPR-like_helical_dom_sf"/>
</dbReference>
<evidence type="ECO:0000256" key="7">
    <source>
        <dbReference type="SAM" id="Phobius"/>
    </source>
</evidence>
<name>A0A840K9M5_9FLAO</name>
<dbReference type="Gene3D" id="1.25.40.10">
    <property type="entry name" value="Tetratricopeptide repeat domain"/>
    <property type="match status" value="2"/>
</dbReference>
<keyword evidence="7" id="KW-0812">Transmembrane</keyword>
<evidence type="ECO:0000313" key="8">
    <source>
        <dbReference type="EMBL" id="MBB4805926.1"/>
    </source>
</evidence>
<accession>A0A840K9M5</accession>
<dbReference type="SUPFAM" id="SSF48452">
    <property type="entry name" value="TPR-like"/>
    <property type="match status" value="2"/>
</dbReference>
<feature type="repeat" description="TPR" evidence="6">
    <location>
        <begin position="228"/>
        <end position="261"/>
    </location>
</feature>
<dbReference type="AlphaFoldDB" id="A0A840K9M5"/>
<evidence type="ECO:0000256" key="6">
    <source>
        <dbReference type="PROSITE-ProRule" id="PRU00339"/>
    </source>
</evidence>
<dbReference type="InterPro" id="IPR016032">
    <property type="entry name" value="Sig_transdc_resp-reg_C-effctor"/>
</dbReference>
<dbReference type="PANTHER" id="PTHR46630">
    <property type="entry name" value="TETRATRICOPEPTIDE REPEAT PROTEIN 29"/>
    <property type="match status" value="1"/>
</dbReference>
<dbReference type="Proteomes" id="UP000592180">
    <property type="component" value="Unassembled WGS sequence"/>
</dbReference>
<reference evidence="8 9" key="1">
    <citation type="submission" date="2020-08" db="EMBL/GenBank/DDBJ databases">
        <title>Functional genomics of gut bacteria from endangered species of beetles.</title>
        <authorList>
            <person name="Carlos-Shanley C."/>
        </authorList>
    </citation>
    <scope>NUCLEOTIDE SEQUENCE [LARGE SCALE GENOMIC DNA]</scope>
    <source>
        <strain evidence="8 9">S00151</strain>
    </source>
</reference>
<dbReference type="PANTHER" id="PTHR46630:SF1">
    <property type="entry name" value="TETRATRICOPEPTIDE REPEAT PROTEIN 29"/>
    <property type="match status" value="1"/>
</dbReference>
<evidence type="ECO:0000256" key="1">
    <source>
        <dbReference type="ARBA" id="ARBA00004496"/>
    </source>
</evidence>
<dbReference type="GO" id="GO:0006355">
    <property type="term" value="P:regulation of DNA-templated transcription"/>
    <property type="evidence" value="ECO:0007669"/>
    <property type="project" value="InterPro"/>
</dbReference>
<keyword evidence="7" id="KW-0472">Membrane</keyword>
<dbReference type="EMBL" id="JACHLE010000001">
    <property type="protein sequence ID" value="MBB4805926.1"/>
    <property type="molecule type" value="Genomic_DNA"/>
</dbReference>